<dbReference type="InterPro" id="IPR036163">
    <property type="entry name" value="HMA_dom_sf"/>
</dbReference>
<feature type="domain" description="HMA" evidence="2">
    <location>
        <begin position="31"/>
        <end position="98"/>
    </location>
</feature>
<evidence type="ECO:0000256" key="1">
    <source>
        <dbReference type="SAM" id="SignalP"/>
    </source>
</evidence>
<dbReference type="PROSITE" id="PS50846">
    <property type="entry name" value="HMA_2"/>
    <property type="match status" value="1"/>
</dbReference>
<dbReference type="SUPFAM" id="SSF55008">
    <property type="entry name" value="HMA, heavy metal-associated domain"/>
    <property type="match status" value="1"/>
</dbReference>
<dbReference type="Proteomes" id="UP000187417">
    <property type="component" value="Unassembled WGS sequence"/>
</dbReference>
<dbReference type="CDD" id="cd00371">
    <property type="entry name" value="HMA"/>
    <property type="match status" value="1"/>
</dbReference>
<dbReference type="AlphaFoldDB" id="A0A1Q6F403"/>
<dbReference type="RefSeq" id="WP_022460132.1">
    <property type="nucleotide sequence ID" value="NZ_BAAFLA010000005.1"/>
</dbReference>
<comment type="caution">
    <text evidence="3">The sequence shown here is derived from an EMBL/GenBank/DDBJ whole genome shotgun (WGS) entry which is preliminary data.</text>
</comment>
<keyword evidence="1" id="KW-0732">Signal</keyword>
<dbReference type="EMBL" id="MNQH01000034">
    <property type="protein sequence ID" value="OKY93570.1"/>
    <property type="molecule type" value="Genomic_DNA"/>
</dbReference>
<accession>A0A1Q6F403</accession>
<dbReference type="STRING" id="28117.BHV66_09005"/>
<gene>
    <name evidence="3" type="ORF">BHV66_09005</name>
</gene>
<evidence type="ECO:0000259" key="2">
    <source>
        <dbReference type="PROSITE" id="PS50846"/>
    </source>
</evidence>
<feature type="chain" id="PRO_5010290430" evidence="1">
    <location>
        <begin position="20"/>
        <end position="103"/>
    </location>
</feature>
<sequence length="103" mass="11086">MKKMILCCLVAVLGCGVFAVEAKTPQKKGEIVTTVFTIDIDCESCAARIMNNVPVIGKGIKDIQVDVPSKEATVTYDSAKTSPEELIKGFGKIRIKAEEKPGK</sequence>
<dbReference type="GO" id="GO:0046872">
    <property type="term" value="F:metal ion binding"/>
    <property type="evidence" value="ECO:0007669"/>
    <property type="project" value="InterPro"/>
</dbReference>
<protein>
    <submittedName>
        <fullName evidence="3">Copper resistance protein CopZ</fullName>
    </submittedName>
</protein>
<evidence type="ECO:0000313" key="4">
    <source>
        <dbReference type="Proteomes" id="UP000187417"/>
    </source>
</evidence>
<organism evidence="3 4">
    <name type="scientific">Alistipes putredinis</name>
    <dbReference type="NCBI Taxonomy" id="28117"/>
    <lineage>
        <taxon>Bacteria</taxon>
        <taxon>Pseudomonadati</taxon>
        <taxon>Bacteroidota</taxon>
        <taxon>Bacteroidia</taxon>
        <taxon>Bacteroidales</taxon>
        <taxon>Rikenellaceae</taxon>
        <taxon>Alistipes</taxon>
    </lineage>
</organism>
<evidence type="ECO:0000313" key="3">
    <source>
        <dbReference type="EMBL" id="OKY93570.1"/>
    </source>
</evidence>
<feature type="signal peptide" evidence="1">
    <location>
        <begin position="1"/>
        <end position="19"/>
    </location>
</feature>
<dbReference type="InterPro" id="IPR006121">
    <property type="entry name" value="HMA_dom"/>
</dbReference>
<dbReference type="Gene3D" id="3.30.70.100">
    <property type="match status" value="1"/>
</dbReference>
<dbReference type="PROSITE" id="PS51257">
    <property type="entry name" value="PROKAR_LIPOPROTEIN"/>
    <property type="match status" value="1"/>
</dbReference>
<proteinExistence type="predicted"/>
<name>A0A1Q6F403_9BACT</name>
<dbReference type="Pfam" id="PF00403">
    <property type="entry name" value="HMA"/>
    <property type="match status" value="1"/>
</dbReference>
<reference evidence="3 4" key="1">
    <citation type="journal article" date="2016" name="Nat. Biotechnol.">
        <title>Measurement of bacterial replication rates in microbial communities.</title>
        <authorList>
            <person name="Brown C.T."/>
            <person name="Olm M.R."/>
            <person name="Thomas B.C."/>
            <person name="Banfield J.F."/>
        </authorList>
    </citation>
    <scope>NUCLEOTIDE SEQUENCE [LARGE SCALE GENOMIC DNA]</scope>
    <source>
        <strain evidence="3">CAG:67_53_122</strain>
    </source>
</reference>